<dbReference type="SUPFAM" id="SSF51215">
    <property type="entry name" value="Regulatory protein AraC"/>
    <property type="match status" value="1"/>
</dbReference>
<evidence type="ECO:0000259" key="4">
    <source>
        <dbReference type="PROSITE" id="PS01124"/>
    </source>
</evidence>
<evidence type="ECO:0000313" key="6">
    <source>
        <dbReference type="Proteomes" id="UP000260812"/>
    </source>
</evidence>
<dbReference type="SMART" id="SM00342">
    <property type="entry name" value="HTH_ARAC"/>
    <property type="match status" value="1"/>
</dbReference>
<comment type="caution">
    <text evidence="5">The sequence shown here is derived from an EMBL/GenBank/DDBJ whole genome shotgun (WGS) entry which is preliminary data.</text>
</comment>
<feature type="domain" description="HTH araC/xylS-type" evidence="4">
    <location>
        <begin position="192"/>
        <end position="290"/>
    </location>
</feature>
<reference evidence="5" key="1">
    <citation type="submission" date="2018-08" db="EMBL/GenBank/DDBJ databases">
        <title>A genome reference for cultivated species of the human gut microbiota.</title>
        <authorList>
            <person name="Zou Y."/>
            <person name="Xue W."/>
            <person name="Luo G."/>
        </authorList>
    </citation>
    <scope>NUCLEOTIDE SEQUENCE [LARGE SCALE GENOMIC DNA]</scope>
    <source>
        <strain evidence="5">TF05-5AC</strain>
    </source>
</reference>
<dbReference type="InterPro" id="IPR003313">
    <property type="entry name" value="AraC-bd"/>
</dbReference>
<dbReference type="InterPro" id="IPR014710">
    <property type="entry name" value="RmlC-like_jellyroll"/>
</dbReference>
<organism evidence="5 6">
    <name type="scientific">Eisenbergiella massiliensis</name>
    <dbReference type="NCBI Taxonomy" id="1720294"/>
    <lineage>
        <taxon>Bacteria</taxon>
        <taxon>Bacillati</taxon>
        <taxon>Bacillota</taxon>
        <taxon>Clostridia</taxon>
        <taxon>Lachnospirales</taxon>
        <taxon>Lachnospiraceae</taxon>
        <taxon>Eisenbergiella</taxon>
    </lineage>
</organism>
<dbReference type="InterPro" id="IPR037923">
    <property type="entry name" value="HTH-like"/>
</dbReference>
<dbReference type="PRINTS" id="PR00032">
    <property type="entry name" value="HTHARAC"/>
</dbReference>
<proteinExistence type="predicted"/>
<dbReference type="InterPro" id="IPR020449">
    <property type="entry name" value="Tscrpt_reg_AraC-type_HTH"/>
</dbReference>
<dbReference type="InterPro" id="IPR018060">
    <property type="entry name" value="HTH_AraC"/>
</dbReference>
<keyword evidence="1" id="KW-0805">Transcription regulation</keyword>
<keyword evidence="6" id="KW-1185">Reference proteome</keyword>
<dbReference type="PANTHER" id="PTHR43280:SF2">
    <property type="entry name" value="HTH-TYPE TRANSCRIPTIONAL REGULATOR EXSA"/>
    <property type="match status" value="1"/>
</dbReference>
<sequence>MNSDLRGCGCRDKEGRGGKPCAEVPRLTLKGEECGFQHQFSVRETYPFHTHTFYEFFLINKGKGIHRINGSSVLLSEGSFVFVRPSDRHGYDFLNQYDLELINISFLPSIFEKICGLLGCAPSFFTDSPLCLQTELAEPVLSDIREKMLHVGGLEPGAARRLYLNAVLPYFLYHFCPGPALQEVDPLPGWLSSLIRRMEEPENFIEGLPRLISLANVSQEYLNRSFRRYLHMSPTEFINMRRMDFAASLILENRMEIIDICQECGFRNLSYFYRVFQRQYGCAPGEFLRKNRPGRG</sequence>
<dbReference type="PROSITE" id="PS00041">
    <property type="entry name" value="HTH_ARAC_FAMILY_1"/>
    <property type="match status" value="1"/>
</dbReference>
<evidence type="ECO:0000256" key="2">
    <source>
        <dbReference type="ARBA" id="ARBA00023125"/>
    </source>
</evidence>
<evidence type="ECO:0000313" key="5">
    <source>
        <dbReference type="EMBL" id="RGE60908.1"/>
    </source>
</evidence>
<dbReference type="PROSITE" id="PS01124">
    <property type="entry name" value="HTH_ARAC_FAMILY_2"/>
    <property type="match status" value="1"/>
</dbReference>
<dbReference type="InterPro" id="IPR018062">
    <property type="entry name" value="HTH_AraC-typ_CS"/>
</dbReference>
<protein>
    <submittedName>
        <fullName evidence="5">AraC family transcriptional regulator</fullName>
    </submittedName>
</protein>
<gene>
    <name evidence="5" type="ORF">DXC51_10185</name>
</gene>
<dbReference type="PANTHER" id="PTHR43280">
    <property type="entry name" value="ARAC-FAMILY TRANSCRIPTIONAL REGULATOR"/>
    <property type="match status" value="1"/>
</dbReference>
<dbReference type="GeneID" id="97987236"/>
<dbReference type="Gene3D" id="2.60.120.10">
    <property type="entry name" value="Jelly Rolls"/>
    <property type="match status" value="1"/>
</dbReference>
<name>A0A3E3I5I6_9FIRM</name>
<dbReference type="Pfam" id="PF02311">
    <property type="entry name" value="AraC_binding"/>
    <property type="match status" value="1"/>
</dbReference>
<keyword evidence="2" id="KW-0238">DNA-binding</keyword>
<dbReference type="EMBL" id="QVLV01000006">
    <property type="protein sequence ID" value="RGE60908.1"/>
    <property type="molecule type" value="Genomic_DNA"/>
</dbReference>
<accession>A0A3E3I5I6</accession>
<dbReference type="GO" id="GO:0003700">
    <property type="term" value="F:DNA-binding transcription factor activity"/>
    <property type="evidence" value="ECO:0007669"/>
    <property type="project" value="InterPro"/>
</dbReference>
<dbReference type="Proteomes" id="UP000260812">
    <property type="component" value="Unassembled WGS sequence"/>
</dbReference>
<dbReference type="AlphaFoldDB" id="A0A3E3I5I6"/>
<dbReference type="InterPro" id="IPR009057">
    <property type="entry name" value="Homeodomain-like_sf"/>
</dbReference>
<keyword evidence="3" id="KW-0804">Transcription</keyword>
<evidence type="ECO:0000256" key="1">
    <source>
        <dbReference type="ARBA" id="ARBA00023015"/>
    </source>
</evidence>
<dbReference type="Pfam" id="PF12833">
    <property type="entry name" value="HTH_18"/>
    <property type="match status" value="1"/>
</dbReference>
<dbReference type="Gene3D" id="1.10.10.60">
    <property type="entry name" value="Homeodomain-like"/>
    <property type="match status" value="1"/>
</dbReference>
<dbReference type="RefSeq" id="WP_117544455.1">
    <property type="nucleotide sequence ID" value="NZ_QVLV01000006.1"/>
</dbReference>
<dbReference type="SUPFAM" id="SSF46689">
    <property type="entry name" value="Homeodomain-like"/>
    <property type="match status" value="1"/>
</dbReference>
<dbReference type="GO" id="GO:0043565">
    <property type="term" value="F:sequence-specific DNA binding"/>
    <property type="evidence" value="ECO:0007669"/>
    <property type="project" value="InterPro"/>
</dbReference>
<evidence type="ECO:0000256" key="3">
    <source>
        <dbReference type="ARBA" id="ARBA00023163"/>
    </source>
</evidence>